<dbReference type="Gene3D" id="4.10.860.10">
    <property type="entry name" value="UVR domain"/>
    <property type="match status" value="1"/>
</dbReference>
<dbReference type="NCBIfam" id="NF003673">
    <property type="entry name" value="PRK05298.1"/>
    <property type="match status" value="1"/>
</dbReference>
<keyword evidence="7 13" id="KW-0067">ATP-binding</keyword>
<keyword evidence="3 13" id="KW-0963">Cytoplasm</keyword>
<evidence type="ECO:0000256" key="4">
    <source>
        <dbReference type="ARBA" id="ARBA00022741"/>
    </source>
</evidence>
<feature type="domain" description="Helicase C-terminal" evidence="19">
    <location>
        <begin position="603"/>
        <end position="769"/>
    </location>
</feature>
<evidence type="ECO:0000256" key="1">
    <source>
        <dbReference type="ARBA" id="ARBA00004496"/>
    </source>
</evidence>
<dbReference type="InterPro" id="IPR001943">
    <property type="entry name" value="UVR_dom"/>
</dbReference>
<dbReference type="CDD" id="cd18790">
    <property type="entry name" value="SF2_C_UvrB"/>
    <property type="match status" value="1"/>
</dbReference>
<dbReference type="Pfam" id="PF17757">
    <property type="entry name" value="UvrB_inter"/>
    <property type="match status" value="1"/>
</dbReference>
<feature type="domain" description="UVR" evidence="17">
    <location>
        <begin position="799"/>
        <end position="834"/>
    </location>
</feature>
<comment type="subunit">
    <text evidence="11 13 14">Forms a heterotetramer with UvrA during the search for lesions. Interacts with UvrC in an incision complex.</text>
</comment>
<dbReference type="InterPro" id="IPR001650">
    <property type="entry name" value="Helicase_C-like"/>
</dbReference>
<dbReference type="PANTHER" id="PTHR24029">
    <property type="entry name" value="UVRABC SYSTEM PROTEIN B"/>
    <property type="match status" value="1"/>
</dbReference>
<dbReference type="SMART" id="SM00490">
    <property type="entry name" value="HELICc"/>
    <property type="match status" value="1"/>
</dbReference>
<evidence type="ECO:0000256" key="9">
    <source>
        <dbReference type="ARBA" id="ARBA00023204"/>
    </source>
</evidence>
<dbReference type="AlphaFoldDB" id="A0A916R976"/>
<feature type="binding site" evidence="13">
    <location>
        <begin position="211"/>
        <end position="218"/>
    </location>
    <ligand>
        <name>ATP</name>
        <dbReference type="ChEBI" id="CHEBI:30616"/>
    </ligand>
</feature>
<dbReference type="SMART" id="SM00487">
    <property type="entry name" value="DEXDc"/>
    <property type="match status" value="1"/>
</dbReference>
<feature type="short sequence motif" description="Beta-hairpin" evidence="13">
    <location>
        <begin position="264"/>
        <end position="287"/>
    </location>
</feature>
<dbReference type="SUPFAM" id="SSF52540">
    <property type="entry name" value="P-loop containing nucleoside triphosphate hydrolases"/>
    <property type="match status" value="2"/>
</dbReference>
<dbReference type="GO" id="GO:0016887">
    <property type="term" value="F:ATP hydrolysis activity"/>
    <property type="evidence" value="ECO:0007669"/>
    <property type="project" value="InterPro"/>
</dbReference>
<dbReference type="NCBIfam" id="TIGR00631">
    <property type="entry name" value="uvrb"/>
    <property type="match status" value="1"/>
</dbReference>
<feature type="compositionally biased region" description="Basic and acidic residues" evidence="16">
    <location>
        <begin position="1"/>
        <end position="30"/>
    </location>
</feature>
<dbReference type="Proteomes" id="UP000596977">
    <property type="component" value="Unassembled WGS sequence"/>
</dbReference>
<evidence type="ECO:0000256" key="3">
    <source>
        <dbReference type="ARBA" id="ARBA00022490"/>
    </source>
</evidence>
<feature type="compositionally biased region" description="Basic and acidic residues" evidence="16">
    <location>
        <begin position="37"/>
        <end position="80"/>
    </location>
</feature>
<dbReference type="Pfam" id="PF04851">
    <property type="entry name" value="ResIII"/>
    <property type="match status" value="1"/>
</dbReference>
<dbReference type="GO" id="GO:0009381">
    <property type="term" value="F:excinuclease ABC activity"/>
    <property type="evidence" value="ECO:0007669"/>
    <property type="project" value="UniProtKB-UniRule"/>
</dbReference>
<dbReference type="PANTHER" id="PTHR24029:SF0">
    <property type="entry name" value="UVRABC SYSTEM PROTEIN B"/>
    <property type="match status" value="1"/>
</dbReference>
<name>A0A916R976_9HYPH</name>
<sequence length="846" mass="94621">MTSDKKSQQPVRREDEKTSGRPGKSRDRGATDFSIDDFIKEIEKAEDAQASKPLYAERMRNKRALDRADAKAAAEADKKAAKGKKNTRSEATGMSLKAPKSKANSVERPTNLDGFAEGAQAGFHTPTSVTNSSAGVSATVAALEKIIAEGRKEVEGNEAWKPHRPAALKKDKAGIPFKLVTEYEPRGDQPTAIAELVEGANNGETDQVLLGVTGSGKTFTAAQVIARTNRPALILAPNKTLAAQLYGEFKNFFPENAVEYFVSYYDYYQPEAYVPRTDTYIEKESTINEQIDRMRHSATRAILERDDVIIIASVSCIYGIGSVEDYTTMTIWLEKGQKIDQRALLAELVALQYKRGDMGFVRGTFRVRGDTIEVFPAHYEDTAWRITLFGDEIETIAEFDPLTGKKSVELNAVRVFANSHHVTTRTTMNAAIKEIKKELQARLQELNGMGRFLEAQRLEQRTLFDLEMMEATGSCAGIENYSRYFSGRKPGEPPPTLFEYIPDNALVFVDESHVTIGQLGAMYRGDLRRKATLAEYGFRLPSCMDNRPLRFEEWNAMRPQTVYVSATPGSWEMDQTGGVFAEQVIRPTGLIDPVVEIRPATNQVDDVVDEIRKTTDKNYRTLLTVLTKKMAEDLTEYLHEQGIRVRYMHSDIDTIERIEIIRDLRLGNFDVLVGINLLREGLDIPECGLVAILDADKEGFLRSETSLIQTIGRAARNVDGKVILYADRMTGSMERALAETNRRREKQLAYNEANGITPQSVKARINDIVDSVYERDHVSVKIRPGKDGKDTMPVGANLAAVIKDLEGKMRDAATNLEFEQAAKLRDEIRKLRNLELEQLEAPADTD</sequence>
<comment type="function">
    <text evidence="13">The UvrABC repair system catalyzes the recognition and processing of DNA lesions. A damage recognition complex composed of 2 UvrA and 2 UvrB subunits scans DNA for abnormalities. Upon binding of the UvrA(2)B(2) complex to a putative damaged site, the DNA wraps around one UvrB monomer. DNA wrap is dependent on ATP binding by UvrB and probably causes local melting of the DNA helix, facilitating insertion of UvrB beta-hairpin between the DNA strands. Then UvrB probes one DNA strand for the presence of a lesion. If a lesion is found the UvrA subunits dissociate and the UvrB-DNA preincision complex is formed. This complex is subsequently bound by UvrC and the second UvrB is released. If no lesion is found, the DNA wraps around the other UvrB subunit that will check the other stand for damage.</text>
</comment>
<dbReference type="Pfam" id="PF00271">
    <property type="entry name" value="Helicase_C"/>
    <property type="match status" value="1"/>
</dbReference>
<dbReference type="RefSeq" id="WP_244640677.1">
    <property type="nucleotide sequence ID" value="NZ_BMKB01000002.1"/>
</dbReference>
<evidence type="ECO:0000256" key="13">
    <source>
        <dbReference type="HAMAP-Rule" id="MF_00204"/>
    </source>
</evidence>
<dbReference type="PROSITE" id="PS51192">
    <property type="entry name" value="HELICASE_ATP_BIND_1"/>
    <property type="match status" value="1"/>
</dbReference>
<evidence type="ECO:0000256" key="12">
    <source>
        <dbReference type="ARBA" id="ARBA00029504"/>
    </source>
</evidence>
<evidence type="ECO:0000313" key="20">
    <source>
        <dbReference type="EMBL" id="GGA45336.1"/>
    </source>
</evidence>
<evidence type="ECO:0000256" key="7">
    <source>
        <dbReference type="ARBA" id="ARBA00022840"/>
    </source>
</evidence>
<keyword evidence="8 13" id="KW-0267">Excision nuclease</keyword>
<evidence type="ECO:0000256" key="8">
    <source>
        <dbReference type="ARBA" id="ARBA00022881"/>
    </source>
</evidence>
<dbReference type="Pfam" id="PF02151">
    <property type="entry name" value="UVR"/>
    <property type="match status" value="1"/>
</dbReference>
<comment type="domain">
    <text evidence="13">The beta-hairpin motif is involved in DNA binding.</text>
</comment>
<dbReference type="PROSITE" id="PS51194">
    <property type="entry name" value="HELICASE_CTER"/>
    <property type="match status" value="1"/>
</dbReference>
<reference evidence="20 21" key="1">
    <citation type="journal article" date="2014" name="Int. J. Syst. Evol. Microbiol.">
        <title>Complete genome sequence of Corynebacterium casei LMG S-19264T (=DSM 44701T), isolated from a smear-ripened cheese.</title>
        <authorList>
            <consortium name="US DOE Joint Genome Institute (JGI-PGF)"/>
            <person name="Walter F."/>
            <person name="Albersmeier A."/>
            <person name="Kalinowski J."/>
            <person name="Ruckert C."/>
        </authorList>
    </citation>
    <scope>NUCLEOTIDE SEQUENCE [LARGE SCALE GENOMIC DNA]</scope>
    <source>
        <strain evidence="20 21">CGMCC 1.15896</strain>
    </source>
</reference>
<evidence type="ECO:0000256" key="16">
    <source>
        <dbReference type="SAM" id="MobiDB-lite"/>
    </source>
</evidence>
<dbReference type="InterPro" id="IPR014001">
    <property type="entry name" value="Helicase_ATP-bd"/>
</dbReference>
<protein>
    <recommendedName>
        <fullName evidence="12 13">UvrABC system protein B</fullName>
        <shortName evidence="13">Protein UvrB</shortName>
    </recommendedName>
    <alternativeName>
        <fullName evidence="13">Excinuclease ABC subunit B</fullName>
    </alternativeName>
</protein>
<proteinExistence type="inferred from homology"/>
<dbReference type="InterPro" id="IPR036876">
    <property type="entry name" value="UVR_dom_sf"/>
</dbReference>
<dbReference type="Gene3D" id="3.40.50.300">
    <property type="entry name" value="P-loop containing nucleotide triphosphate hydrolases"/>
    <property type="match status" value="3"/>
</dbReference>
<organism evidence="20 21">
    <name type="scientific">Pelagibacterium lentulum</name>
    <dbReference type="NCBI Taxonomy" id="2029865"/>
    <lineage>
        <taxon>Bacteria</taxon>
        <taxon>Pseudomonadati</taxon>
        <taxon>Pseudomonadota</taxon>
        <taxon>Alphaproteobacteria</taxon>
        <taxon>Hyphomicrobiales</taxon>
        <taxon>Devosiaceae</taxon>
        <taxon>Pelagibacterium</taxon>
    </lineage>
</organism>
<dbReference type="InterPro" id="IPR006935">
    <property type="entry name" value="Helicase/UvrB_N"/>
</dbReference>
<comment type="subcellular location">
    <subcellularLocation>
        <location evidence="1 13 14">Cytoplasm</location>
    </subcellularLocation>
</comment>
<evidence type="ECO:0000256" key="10">
    <source>
        <dbReference type="ARBA" id="ARBA00023236"/>
    </source>
</evidence>
<evidence type="ECO:0000313" key="21">
    <source>
        <dbReference type="Proteomes" id="UP000596977"/>
    </source>
</evidence>
<evidence type="ECO:0000256" key="11">
    <source>
        <dbReference type="ARBA" id="ARBA00026033"/>
    </source>
</evidence>
<dbReference type="CDD" id="cd17916">
    <property type="entry name" value="DEXHc_UvrB"/>
    <property type="match status" value="1"/>
</dbReference>
<gene>
    <name evidence="13" type="primary">uvrB</name>
    <name evidence="20" type="ORF">GCM10011499_13800</name>
</gene>
<dbReference type="GO" id="GO:0006289">
    <property type="term" value="P:nucleotide-excision repair"/>
    <property type="evidence" value="ECO:0007669"/>
    <property type="project" value="UniProtKB-UniRule"/>
</dbReference>
<dbReference type="InterPro" id="IPR041471">
    <property type="entry name" value="UvrB_inter"/>
</dbReference>
<keyword evidence="6 13" id="KW-0228">DNA excision</keyword>
<feature type="region of interest" description="Disordered" evidence="16">
    <location>
        <begin position="1"/>
        <end position="132"/>
    </location>
</feature>
<keyword evidence="4 13" id="KW-0547">Nucleotide-binding</keyword>
<feature type="coiled-coil region" evidence="15">
    <location>
        <begin position="429"/>
        <end position="456"/>
    </location>
</feature>
<evidence type="ECO:0000256" key="6">
    <source>
        <dbReference type="ARBA" id="ARBA00022769"/>
    </source>
</evidence>
<dbReference type="HAMAP" id="MF_00204">
    <property type="entry name" value="UvrB"/>
    <property type="match status" value="1"/>
</dbReference>
<dbReference type="EMBL" id="BMKB01000002">
    <property type="protein sequence ID" value="GGA45336.1"/>
    <property type="molecule type" value="Genomic_DNA"/>
</dbReference>
<accession>A0A916R976</accession>
<dbReference type="InterPro" id="IPR024759">
    <property type="entry name" value="UvrB_YAD/RRR_dom"/>
</dbReference>
<evidence type="ECO:0000256" key="15">
    <source>
        <dbReference type="SAM" id="Coils"/>
    </source>
</evidence>
<keyword evidence="5 13" id="KW-0227">DNA damage</keyword>
<evidence type="ECO:0000259" key="18">
    <source>
        <dbReference type="PROSITE" id="PS51192"/>
    </source>
</evidence>
<dbReference type="GO" id="GO:0009432">
    <property type="term" value="P:SOS response"/>
    <property type="evidence" value="ECO:0007669"/>
    <property type="project" value="UniProtKB-UniRule"/>
</dbReference>
<dbReference type="GO" id="GO:0005524">
    <property type="term" value="F:ATP binding"/>
    <property type="evidence" value="ECO:0007669"/>
    <property type="project" value="UniProtKB-UniRule"/>
</dbReference>
<dbReference type="PROSITE" id="PS50151">
    <property type="entry name" value="UVR"/>
    <property type="match status" value="1"/>
</dbReference>
<comment type="similarity">
    <text evidence="2 13 14">Belongs to the UvrB family.</text>
</comment>
<evidence type="ECO:0000256" key="14">
    <source>
        <dbReference type="RuleBase" id="RU003587"/>
    </source>
</evidence>
<evidence type="ECO:0000259" key="17">
    <source>
        <dbReference type="PROSITE" id="PS50151"/>
    </source>
</evidence>
<dbReference type="GO" id="GO:0005737">
    <property type="term" value="C:cytoplasm"/>
    <property type="evidence" value="ECO:0007669"/>
    <property type="project" value="UniProtKB-SubCell"/>
</dbReference>
<dbReference type="GO" id="GO:0009380">
    <property type="term" value="C:excinuclease repair complex"/>
    <property type="evidence" value="ECO:0007669"/>
    <property type="project" value="InterPro"/>
</dbReference>
<keyword evidence="21" id="KW-1185">Reference proteome</keyword>
<dbReference type="GO" id="GO:0003677">
    <property type="term" value="F:DNA binding"/>
    <property type="evidence" value="ECO:0007669"/>
    <property type="project" value="UniProtKB-UniRule"/>
</dbReference>
<keyword evidence="9 13" id="KW-0234">DNA repair</keyword>
<feature type="domain" description="Helicase ATP-binding" evidence="18">
    <location>
        <begin position="198"/>
        <end position="345"/>
    </location>
</feature>
<keyword evidence="15" id="KW-0175">Coiled coil</keyword>
<dbReference type="Pfam" id="PF12344">
    <property type="entry name" value="UvrB"/>
    <property type="match status" value="1"/>
</dbReference>
<evidence type="ECO:0000256" key="2">
    <source>
        <dbReference type="ARBA" id="ARBA00008533"/>
    </source>
</evidence>
<comment type="caution">
    <text evidence="20">The sequence shown here is derived from an EMBL/GenBank/DDBJ whole genome shotgun (WGS) entry which is preliminary data.</text>
</comment>
<dbReference type="InterPro" id="IPR004807">
    <property type="entry name" value="UvrB"/>
</dbReference>
<dbReference type="InterPro" id="IPR027417">
    <property type="entry name" value="P-loop_NTPase"/>
</dbReference>
<evidence type="ECO:0000259" key="19">
    <source>
        <dbReference type="PROSITE" id="PS51194"/>
    </source>
</evidence>
<keyword evidence="10 13" id="KW-0742">SOS response</keyword>
<dbReference type="SUPFAM" id="SSF46600">
    <property type="entry name" value="C-terminal UvrC-binding domain of UvrB"/>
    <property type="match status" value="1"/>
</dbReference>
<evidence type="ECO:0000256" key="5">
    <source>
        <dbReference type="ARBA" id="ARBA00022763"/>
    </source>
</evidence>